<dbReference type="HOGENOM" id="CLU_105134_1_2_1"/>
<evidence type="ECO:0000256" key="1">
    <source>
        <dbReference type="ARBA" id="ARBA00004191"/>
    </source>
</evidence>
<evidence type="ECO:0000256" key="6">
    <source>
        <dbReference type="RuleBase" id="RU365009"/>
    </source>
</evidence>
<sequence length="133" mass="13639">MFTIRSFTAFVFAFIILPALAAALFIIDPNYLISDGEGATTARDGDITVNQCNTGAIQCCDQVEAADHHDVIELLALTGAITEGADTLVGMTCSPMTTLATGAGSSCSAEPVCCSNNSFNGVIAIGCTPINIA</sequence>
<proteinExistence type="inferred from homology"/>
<evidence type="ECO:0000256" key="3">
    <source>
        <dbReference type="ARBA" id="ARBA00022512"/>
    </source>
</evidence>
<keyword evidence="5 6" id="KW-1015">Disulfide bond</keyword>
<reference evidence="8" key="2">
    <citation type="submission" date="2015-01" db="EMBL/GenBank/DDBJ databases">
        <title>Evolutionary Origins and Diversification of the Mycorrhizal Mutualists.</title>
        <authorList>
            <consortium name="DOE Joint Genome Institute"/>
            <consortium name="Mycorrhizal Genomics Consortium"/>
            <person name="Kohler A."/>
            <person name="Kuo A."/>
            <person name="Nagy L.G."/>
            <person name="Floudas D."/>
            <person name="Copeland A."/>
            <person name="Barry K.W."/>
            <person name="Cichocki N."/>
            <person name="Veneault-Fourrey C."/>
            <person name="LaButti K."/>
            <person name="Lindquist E.A."/>
            <person name="Lipzen A."/>
            <person name="Lundell T."/>
            <person name="Morin E."/>
            <person name="Murat C."/>
            <person name="Riley R."/>
            <person name="Ohm R."/>
            <person name="Sun H."/>
            <person name="Tunlid A."/>
            <person name="Henrissat B."/>
            <person name="Grigoriev I.V."/>
            <person name="Hibbett D.S."/>
            <person name="Martin F."/>
        </authorList>
    </citation>
    <scope>NUCLEOTIDE SEQUENCE [LARGE SCALE GENOMIC DNA]</scope>
    <source>
        <strain evidence="8">h7</strain>
    </source>
</reference>
<accession>A0A0C2XPT9</accession>
<dbReference type="CDD" id="cd23507">
    <property type="entry name" value="hydrophobin_I"/>
    <property type="match status" value="1"/>
</dbReference>
<dbReference type="OrthoDB" id="4225815at2759"/>
<evidence type="ECO:0000256" key="2">
    <source>
        <dbReference type="ARBA" id="ARBA00010446"/>
    </source>
</evidence>
<dbReference type="InterPro" id="IPR001338">
    <property type="entry name" value="Class_I_Hydrophobin"/>
</dbReference>
<dbReference type="EMBL" id="KN831785">
    <property type="protein sequence ID" value="KIM39608.1"/>
    <property type="molecule type" value="Genomic_DNA"/>
</dbReference>
<evidence type="ECO:0000313" key="7">
    <source>
        <dbReference type="EMBL" id="KIM39608.1"/>
    </source>
</evidence>
<protein>
    <recommendedName>
        <fullName evidence="6">Hydrophobin</fullName>
    </recommendedName>
</protein>
<dbReference type="STRING" id="686832.A0A0C2XPT9"/>
<keyword evidence="3 6" id="KW-0134">Cell wall</keyword>
<dbReference type="GO" id="GO:0009277">
    <property type="term" value="C:fungal-type cell wall"/>
    <property type="evidence" value="ECO:0007669"/>
    <property type="project" value="InterPro"/>
</dbReference>
<evidence type="ECO:0000313" key="8">
    <source>
        <dbReference type="Proteomes" id="UP000053424"/>
    </source>
</evidence>
<dbReference type="Proteomes" id="UP000053424">
    <property type="component" value="Unassembled WGS sequence"/>
</dbReference>
<organism evidence="7 8">
    <name type="scientific">Hebeloma cylindrosporum</name>
    <dbReference type="NCBI Taxonomy" id="76867"/>
    <lineage>
        <taxon>Eukaryota</taxon>
        <taxon>Fungi</taxon>
        <taxon>Dikarya</taxon>
        <taxon>Basidiomycota</taxon>
        <taxon>Agaricomycotina</taxon>
        <taxon>Agaricomycetes</taxon>
        <taxon>Agaricomycetidae</taxon>
        <taxon>Agaricales</taxon>
        <taxon>Agaricineae</taxon>
        <taxon>Hymenogastraceae</taxon>
        <taxon>Hebeloma</taxon>
    </lineage>
</organism>
<evidence type="ECO:0000256" key="4">
    <source>
        <dbReference type="ARBA" id="ARBA00022525"/>
    </source>
</evidence>
<comment type="similarity">
    <text evidence="2 6">Belongs to the fungal hydrophobin family.</text>
</comment>
<evidence type="ECO:0000256" key="5">
    <source>
        <dbReference type="ARBA" id="ARBA00023157"/>
    </source>
</evidence>
<dbReference type="AlphaFoldDB" id="A0A0C2XPT9"/>
<feature type="signal peptide" evidence="6">
    <location>
        <begin position="1"/>
        <end position="23"/>
    </location>
</feature>
<dbReference type="SMART" id="SM00075">
    <property type="entry name" value="HYDRO"/>
    <property type="match status" value="1"/>
</dbReference>
<gene>
    <name evidence="7" type="ORF">M413DRAFT_447084</name>
</gene>
<dbReference type="Pfam" id="PF01185">
    <property type="entry name" value="Hydrophobin"/>
    <property type="match status" value="1"/>
</dbReference>
<comment type="subcellular location">
    <subcellularLocation>
        <location evidence="1 6">Secreted</location>
        <location evidence="1 6">Cell wall</location>
    </subcellularLocation>
</comment>
<name>A0A0C2XPT9_HEBCY</name>
<dbReference type="GO" id="GO:0005199">
    <property type="term" value="F:structural constituent of cell wall"/>
    <property type="evidence" value="ECO:0007669"/>
    <property type="project" value="InterPro"/>
</dbReference>
<keyword evidence="4 6" id="KW-0964">Secreted</keyword>
<keyword evidence="6" id="KW-0732">Signal</keyword>
<reference evidence="7 8" key="1">
    <citation type="submission" date="2014-04" db="EMBL/GenBank/DDBJ databases">
        <authorList>
            <consortium name="DOE Joint Genome Institute"/>
            <person name="Kuo A."/>
            <person name="Gay G."/>
            <person name="Dore J."/>
            <person name="Kohler A."/>
            <person name="Nagy L.G."/>
            <person name="Floudas D."/>
            <person name="Copeland A."/>
            <person name="Barry K.W."/>
            <person name="Cichocki N."/>
            <person name="Veneault-Fourrey C."/>
            <person name="LaButti K."/>
            <person name="Lindquist E.A."/>
            <person name="Lipzen A."/>
            <person name="Lundell T."/>
            <person name="Morin E."/>
            <person name="Murat C."/>
            <person name="Sun H."/>
            <person name="Tunlid A."/>
            <person name="Henrissat B."/>
            <person name="Grigoriev I.V."/>
            <person name="Hibbett D.S."/>
            <person name="Martin F."/>
            <person name="Nordberg H.P."/>
            <person name="Cantor M.N."/>
            <person name="Hua S.X."/>
        </authorList>
    </citation>
    <scope>NUCLEOTIDE SEQUENCE [LARGE SCALE GENOMIC DNA]</scope>
    <source>
        <strain evidence="8">h7</strain>
    </source>
</reference>
<keyword evidence="8" id="KW-1185">Reference proteome</keyword>
<feature type="chain" id="PRO_5013984814" description="Hydrophobin" evidence="6">
    <location>
        <begin position="24"/>
        <end position="133"/>
    </location>
</feature>